<dbReference type="PANTHER" id="PTHR30408">
    <property type="entry name" value="TYPE-1 RESTRICTION ENZYME ECOKI SPECIFICITY PROTEIN"/>
    <property type="match status" value="1"/>
</dbReference>
<dbReference type="PANTHER" id="PTHR30408:SF13">
    <property type="entry name" value="TYPE I RESTRICTION ENZYME HINDI SPECIFICITY SUBUNIT"/>
    <property type="match status" value="1"/>
</dbReference>
<keyword evidence="2" id="KW-0680">Restriction system</keyword>
<dbReference type="STRING" id="1073328.SAMN05216294_1010"/>
<reference evidence="6" key="1">
    <citation type="submission" date="2016-10" db="EMBL/GenBank/DDBJ databases">
        <authorList>
            <person name="Varghese N."/>
            <person name="Submissions S."/>
        </authorList>
    </citation>
    <scope>NUCLEOTIDE SEQUENCE [LARGE SCALE GENOMIC DNA]</scope>
    <source>
        <strain evidence="6">DSM 25030</strain>
    </source>
</reference>
<sequence length="386" mass="44405">MQSNYKKLGDYVQPVNNRNTDLKVETLLGVSIQKILIPSIANTVGTNMKTYKIIKQNQFAYGPVTSRNGDKISIALLQEYDEAIISQAYTVFEVVDSNRLHPEYLMMWFRRPEFDRYARFKSHGSARETFDWEEMCEVELPIPSIKKQREIVKEYNTVINRIILNEQLNQKLEETAQALYKYWFEDFEFPNEEGKPYKSSGGAMVYNDELDKEIPEGWAVVFLSDKIEFKNGKSKPNQVGNIPIYGGNGILGYANKFNFENIIAIGRVGAYCGSLYYVPNKCWISDNAICGKSKNDNNLFSFYLLKSFNLNEKSEGTGQPLLTQGLLNSLILEYPNKNVIRKFEDVIQIVFDNIYQLLNETESLSTFQKLLLSKMTSVEEVKTEIV</sequence>
<dbReference type="OrthoDB" id="9816225at2"/>
<feature type="domain" description="Type I restriction modification DNA specificity" evidence="4">
    <location>
        <begin position="215"/>
        <end position="339"/>
    </location>
</feature>
<dbReference type="GO" id="GO:0003677">
    <property type="term" value="F:DNA binding"/>
    <property type="evidence" value="ECO:0007669"/>
    <property type="project" value="UniProtKB-KW"/>
</dbReference>
<evidence type="ECO:0000256" key="3">
    <source>
        <dbReference type="ARBA" id="ARBA00023125"/>
    </source>
</evidence>
<keyword evidence="6" id="KW-1185">Reference proteome</keyword>
<dbReference type="Pfam" id="PF01420">
    <property type="entry name" value="Methylase_S"/>
    <property type="match status" value="2"/>
</dbReference>
<dbReference type="SUPFAM" id="SSF116734">
    <property type="entry name" value="DNA methylase specificity domain"/>
    <property type="match status" value="2"/>
</dbReference>
<dbReference type="CDD" id="cd17266">
    <property type="entry name" value="RMtype1_S_Sau1132ORF3780P-TRD2-CR2_like"/>
    <property type="match status" value="1"/>
</dbReference>
<dbReference type="InterPro" id="IPR044946">
    <property type="entry name" value="Restrct_endonuc_typeI_TRD_sf"/>
</dbReference>
<evidence type="ECO:0000313" key="5">
    <source>
        <dbReference type="EMBL" id="SDW82895.1"/>
    </source>
</evidence>
<proteinExistence type="inferred from homology"/>
<organism evidence="5 6">
    <name type="scientific">Flagellimonas zhangzhouensis</name>
    <dbReference type="NCBI Taxonomy" id="1073328"/>
    <lineage>
        <taxon>Bacteria</taxon>
        <taxon>Pseudomonadati</taxon>
        <taxon>Bacteroidota</taxon>
        <taxon>Flavobacteriia</taxon>
        <taxon>Flavobacteriales</taxon>
        <taxon>Flavobacteriaceae</taxon>
        <taxon>Flagellimonas</taxon>
    </lineage>
</organism>
<evidence type="ECO:0000259" key="4">
    <source>
        <dbReference type="Pfam" id="PF01420"/>
    </source>
</evidence>
<evidence type="ECO:0000313" key="6">
    <source>
        <dbReference type="Proteomes" id="UP000199592"/>
    </source>
</evidence>
<dbReference type="InterPro" id="IPR000055">
    <property type="entry name" value="Restrct_endonuc_typeI_TRD"/>
</dbReference>
<dbReference type="RefSeq" id="WP_090293290.1">
    <property type="nucleotide sequence ID" value="NZ_FNKI01000001.1"/>
</dbReference>
<evidence type="ECO:0000256" key="1">
    <source>
        <dbReference type="ARBA" id="ARBA00010923"/>
    </source>
</evidence>
<gene>
    <name evidence="5" type="ORF">SAMN04487892_2390</name>
</gene>
<dbReference type="Gene3D" id="3.90.220.20">
    <property type="entry name" value="DNA methylase specificity domains"/>
    <property type="match status" value="2"/>
</dbReference>
<dbReference type="EMBL" id="FNMY01000003">
    <property type="protein sequence ID" value="SDW82895.1"/>
    <property type="molecule type" value="Genomic_DNA"/>
</dbReference>
<comment type="similarity">
    <text evidence="1">Belongs to the type-I restriction system S methylase family.</text>
</comment>
<dbReference type="AlphaFoldDB" id="A0A1H2WQQ8"/>
<dbReference type="InterPro" id="IPR052021">
    <property type="entry name" value="Type-I_RS_S_subunit"/>
</dbReference>
<dbReference type="Proteomes" id="UP000199592">
    <property type="component" value="Unassembled WGS sequence"/>
</dbReference>
<protein>
    <submittedName>
        <fullName evidence="5">Type I restriction enzyme, S subunit</fullName>
    </submittedName>
</protein>
<feature type="domain" description="Type I restriction modification DNA specificity" evidence="4">
    <location>
        <begin position="47"/>
        <end position="174"/>
    </location>
</feature>
<accession>A0A1H2WQQ8</accession>
<keyword evidence="3" id="KW-0238">DNA-binding</keyword>
<dbReference type="GO" id="GO:0009307">
    <property type="term" value="P:DNA restriction-modification system"/>
    <property type="evidence" value="ECO:0007669"/>
    <property type="project" value="UniProtKB-KW"/>
</dbReference>
<name>A0A1H2WQQ8_9FLAO</name>
<evidence type="ECO:0000256" key="2">
    <source>
        <dbReference type="ARBA" id="ARBA00022747"/>
    </source>
</evidence>